<evidence type="ECO:0000313" key="4">
    <source>
        <dbReference type="Proteomes" id="UP000017246"/>
    </source>
</evidence>
<gene>
    <name evidence="3" type="ORF">EmuJ_000497200</name>
</gene>
<reference evidence="3" key="2">
    <citation type="submission" date="2015-11" db="EMBL/GenBank/DDBJ databases">
        <authorList>
            <person name="Zhang Y."/>
            <person name="Guo Z."/>
        </authorList>
    </citation>
    <scope>NUCLEOTIDE SEQUENCE</scope>
</reference>
<keyword evidence="2" id="KW-0812">Transmembrane</keyword>
<evidence type="ECO:0000256" key="2">
    <source>
        <dbReference type="SAM" id="Phobius"/>
    </source>
</evidence>
<feature type="transmembrane region" description="Helical" evidence="2">
    <location>
        <begin position="57"/>
        <end position="75"/>
    </location>
</feature>
<dbReference type="AlphaFoldDB" id="A0A068Y691"/>
<evidence type="ECO:0000256" key="1">
    <source>
        <dbReference type="SAM" id="MobiDB-lite"/>
    </source>
</evidence>
<keyword evidence="2" id="KW-1133">Transmembrane helix</keyword>
<sequence>MFLTRIVVWVSSFRCLYPLAAPSALPFLLTVLIFNSFCKVETLRPYVYSYLHHHQRYHLSYFVMFATFSGIRRAGYWKARLILRIIKQSSSKDTSLRRLNMKKRRGHNTS</sequence>
<keyword evidence="2" id="KW-0472">Membrane</keyword>
<feature type="region of interest" description="Disordered" evidence="1">
    <location>
        <begin position="91"/>
        <end position="110"/>
    </location>
</feature>
<evidence type="ECO:0000313" key="3">
    <source>
        <dbReference type="EMBL" id="CDS37701.1"/>
    </source>
</evidence>
<accession>A0A068Y691</accession>
<reference evidence="3" key="1">
    <citation type="journal article" date="2013" name="Nature">
        <title>The genomes of four tapeworm species reveal adaptations to parasitism.</title>
        <authorList>
            <person name="Tsai I.J."/>
            <person name="Zarowiecki M."/>
            <person name="Holroyd N."/>
            <person name="Garciarrubio A."/>
            <person name="Sanchez-Flores A."/>
            <person name="Brooks K.L."/>
            <person name="Tracey A."/>
            <person name="Bobes R.J."/>
            <person name="Fragoso G."/>
            <person name="Sciutto E."/>
            <person name="Aslett M."/>
            <person name="Beasley H."/>
            <person name="Bennett H.M."/>
            <person name="Cai J."/>
            <person name="Camicia F."/>
            <person name="Clark R."/>
            <person name="Cucher M."/>
            <person name="De Silva N."/>
            <person name="Day T.A."/>
            <person name="Deplazes P."/>
            <person name="Estrada K."/>
            <person name="Fernandez C."/>
            <person name="Holland P.W."/>
            <person name="Hou J."/>
            <person name="Hu S."/>
            <person name="Huckvale T."/>
            <person name="Hung S.S."/>
            <person name="Kamenetzky L."/>
            <person name="Keane J.A."/>
            <person name="Kiss F."/>
            <person name="Koziol U."/>
            <person name="Lambert O."/>
            <person name="Liu K."/>
            <person name="Luo X."/>
            <person name="Luo Y."/>
            <person name="Macchiaroli N."/>
            <person name="Nichol S."/>
            <person name="Paps J."/>
            <person name="Parkinson J."/>
            <person name="Pouchkina-Stantcheva N."/>
            <person name="Riddiford N."/>
            <person name="Rosenzvit M."/>
            <person name="Salinas G."/>
            <person name="Wasmuth J.D."/>
            <person name="Zamanian M."/>
            <person name="Zheng Y."/>
            <person name="Cai X."/>
            <person name="Soberon X."/>
            <person name="Olson P.D."/>
            <person name="Laclette J.P."/>
            <person name="Brehm K."/>
            <person name="Berriman M."/>
            <person name="Garciarrubio A."/>
            <person name="Bobes R.J."/>
            <person name="Fragoso G."/>
            <person name="Sanchez-Flores A."/>
            <person name="Estrada K."/>
            <person name="Cevallos M.A."/>
            <person name="Morett E."/>
            <person name="Gonzalez V."/>
            <person name="Portillo T."/>
            <person name="Ochoa-Leyva A."/>
            <person name="Jose M.V."/>
            <person name="Sciutto E."/>
            <person name="Landa A."/>
            <person name="Jimenez L."/>
            <person name="Valdes V."/>
            <person name="Carrero J.C."/>
            <person name="Larralde C."/>
            <person name="Morales-Montor J."/>
            <person name="Limon-Lason J."/>
            <person name="Soberon X."/>
            <person name="Laclette J.P."/>
        </authorList>
    </citation>
    <scope>NUCLEOTIDE SEQUENCE [LARGE SCALE GENOMIC DNA]</scope>
</reference>
<dbReference type="EMBL" id="LN902843">
    <property type="protein sequence ID" value="CDS37701.1"/>
    <property type="molecule type" value="Genomic_DNA"/>
</dbReference>
<name>A0A068Y691_ECHMU</name>
<feature type="compositionally biased region" description="Basic residues" evidence="1">
    <location>
        <begin position="99"/>
        <end position="110"/>
    </location>
</feature>
<protein>
    <submittedName>
        <fullName evidence="3">Expressed protein</fullName>
    </submittedName>
</protein>
<dbReference type="Proteomes" id="UP000017246">
    <property type="component" value="Unassembled WGS sequence"/>
</dbReference>
<feature type="transmembrane region" description="Helical" evidence="2">
    <location>
        <begin position="15"/>
        <end position="37"/>
    </location>
</feature>
<keyword evidence="4" id="KW-1185">Reference proteome</keyword>
<proteinExistence type="predicted"/>
<organism evidence="3 4">
    <name type="scientific">Echinococcus multilocularis</name>
    <name type="common">Fox tapeworm</name>
    <dbReference type="NCBI Taxonomy" id="6211"/>
    <lineage>
        <taxon>Eukaryota</taxon>
        <taxon>Metazoa</taxon>
        <taxon>Spiralia</taxon>
        <taxon>Lophotrochozoa</taxon>
        <taxon>Platyhelminthes</taxon>
        <taxon>Cestoda</taxon>
        <taxon>Eucestoda</taxon>
        <taxon>Cyclophyllidea</taxon>
        <taxon>Taeniidae</taxon>
        <taxon>Echinococcus</taxon>
    </lineage>
</organism>